<sequence length="135" mass="15796">MDWESAKVYGYMIEPDIQVNINQSRIINIKLLANEKGTSAIKLRKTMMRLFIYLLENADSKVIGNEEILTNVWDKYGLSSSSQRLWQVMHCLRNKLSTLGIAEDFITRTEEDHVRGFCINKERVTPIYYFDTKNL</sequence>
<dbReference type="RefSeq" id="WP_253458423.1">
    <property type="nucleotide sequence ID" value="NZ_JBGFFX010000011.1"/>
</dbReference>
<keyword evidence="1" id="KW-0238">DNA-binding</keyword>
<evidence type="ECO:0000313" key="3">
    <source>
        <dbReference type="EMBL" id="MEY8772097.1"/>
    </source>
</evidence>
<dbReference type="InterPro" id="IPR036388">
    <property type="entry name" value="WH-like_DNA-bd_sf"/>
</dbReference>
<proteinExistence type="predicted"/>
<comment type="caution">
    <text evidence="3">The sequence shown here is derived from an EMBL/GenBank/DDBJ whole genome shotgun (WGS) entry which is preliminary data.</text>
</comment>
<dbReference type="Pfam" id="PF00486">
    <property type="entry name" value="Trans_reg_C"/>
    <property type="match status" value="1"/>
</dbReference>
<keyword evidence="4" id="KW-1185">Reference proteome</keyword>
<organism evidence="3 4">
    <name type="scientific">Erwinia aeris</name>
    <dbReference type="NCBI Taxonomy" id="3239803"/>
    <lineage>
        <taxon>Bacteria</taxon>
        <taxon>Pseudomonadati</taxon>
        <taxon>Pseudomonadota</taxon>
        <taxon>Gammaproteobacteria</taxon>
        <taxon>Enterobacterales</taxon>
        <taxon>Erwiniaceae</taxon>
        <taxon>Erwinia</taxon>
    </lineage>
</organism>
<dbReference type="Proteomes" id="UP001565243">
    <property type="component" value="Unassembled WGS sequence"/>
</dbReference>
<feature type="domain" description="OmpR/PhoB-type" evidence="2">
    <location>
        <begin position="40"/>
        <end position="106"/>
    </location>
</feature>
<name>A0ABV4EBC9_9GAMM</name>
<protein>
    <submittedName>
        <fullName evidence="3">Transcriptional regulator</fullName>
    </submittedName>
</protein>
<evidence type="ECO:0000313" key="4">
    <source>
        <dbReference type="Proteomes" id="UP001565243"/>
    </source>
</evidence>
<dbReference type="Gene3D" id="1.10.10.10">
    <property type="entry name" value="Winged helix-like DNA-binding domain superfamily/Winged helix DNA-binding domain"/>
    <property type="match status" value="1"/>
</dbReference>
<reference evidence="3 4" key="1">
    <citation type="submission" date="2024-07" db="EMBL/GenBank/DDBJ databases">
        <authorList>
            <person name="Hebao G."/>
        </authorList>
    </citation>
    <scope>NUCLEOTIDE SEQUENCE [LARGE SCALE GENOMIC DNA]</scope>
    <source>
        <strain evidence="3 4">ACCC 02193</strain>
    </source>
</reference>
<accession>A0ABV4EBC9</accession>
<dbReference type="InterPro" id="IPR016032">
    <property type="entry name" value="Sig_transdc_resp-reg_C-effctor"/>
</dbReference>
<evidence type="ECO:0000259" key="2">
    <source>
        <dbReference type="Pfam" id="PF00486"/>
    </source>
</evidence>
<dbReference type="EMBL" id="JBGFFX010000011">
    <property type="protein sequence ID" value="MEY8772097.1"/>
    <property type="molecule type" value="Genomic_DNA"/>
</dbReference>
<dbReference type="InterPro" id="IPR001867">
    <property type="entry name" value="OmpR/PhoB-type_DNA-bd"/>
</dbReference>
<dbReference type="SUPFAM" id="SSF46894">
    <property type="entry name" value="C-terminal effector domain of the bipartite response regulators"/>
    <property type="match status" value="1"/>
</dbReference>
<gene>
    <name evidence="3" type="ORF">AB6T85_16970</name>
</gene>
<evidence type="ECO:0000256" key="1">
    <source>
        <dbReference type="ARBA" id="ARBA00023125"/>
    </source>
</evidence>